<accession>A0A8T1WWZ9</accession>
<gene>
    <name evidence="7" type="primary">ESPL1</name>
    <name evidence="7" type="ORF">PHYBOEH_011681</name>
</gene>
<dbReference type="Pfam" id="PF03568">
    <property type="entry name" value="Separin_C"/>
    <property type="match status" value="1"/>
</dbReference>
<dbReference type="InterPro" id="IPR030397">
    <property type="entry name" value="SEPARIN_core_dom"/>
</dbReference>
<dbReference type="EMBL" id="JAGDFL010000090">
    <property type="protein sequence ID" value="KAG7398125.1"/>
    <property type="molecule type" value="Genomic_DNA"/>
</dbReference>
<dbReference type="Pfam" id="PF02037">
    <property type="entry name" value="SAP"/>
    <property type="match status" value="1"/>
</dbReference>
<dbReference type="GO" id="GO:0072686">
    <property type="term" value="C:mitotic spindle"/>
    <property type="evidence" value="ECO:0007669"/>
    <property type="project" value="TreeGrafter"/>
</dbReference>
<comment type="caution">
    <text evidence="7">The sequence shown here is derived from an EMBL/GenBank/DDBJ whole genome shotgun (WGS) entry which is preliminary data.</text>
</comment>
<feature type="domain" description="Peptidase C50" evidence="6">
    <location>
        <begin position="215"/>
        <end position="314"/>
    </location>
</feature>
<evidence type="ECO:0000256" key="1">
    <source>
        <dbReference type="ARBA" id="ARBA00000451"/>
    </source>
</evidence>
<evidence type="ECO:0000259" key="6">
    <source>
        <dbReference type="PROSITE" id="PS51700"/>
    </source>
</evidence>
<sequence>MNSEKIQRCWDLLTSSKVGPIKLATRNQTLLCAIADAQQWLTDSEVLDGINHIAAEIEAPMSETMAREAVLVLRQCDRGRDSISSVAAHAAQSDPLSKLTVGNITKMKVGEVKEYLAAVGLSTDGLKKVLVERLVAAREAALSASLRTNKKYGISDMGSTEPTCSTILILNHQLHEFPWEGIDVMGGCSGVTRMLSLDLILQNANRAAPGTALRRDRVRFLLNPAGDLKSTQTQLEPVLENGATTLGWKGIIGEVPDPDELRNYLLDADLFIYCGHGSGEAYLHRDKILSLQGDCSAALLFGCSSGRLEQEGIFGPSGAVLSYLRAGSPAVVAMLWDVTDKDTDQLSVRILQEWLLADFEERDGNCSRSLAQVLQDSRDVCKLKYLNGHAAVCYGLPLHVTAD</sequence>
<dbReference type="Proteomes" id="UP000693981">
    <property type="component" value="Unassembled WGS sequence"/>
</dbReference>
<evidence type="ECO:0000259" key="5">
    <source>
        <dbReference type="PROSITE" id="PS50800"/>
    </source>
</evidence>
<dbReference type="AlphaFoldDB" id="A0A8T1WWZ9"/>
<dbReference type="PANTHER" id="PTHR12792">
    <property type="entry name" value="EXTRA SPINDLE POLES 1-RELATED"/>
    <property type="match status" value="1"/>
</dbReference>
<name>A0A8T1WWZ9_9STRA</name>
<keyword evidence="4" id="KW-0159">Chromosome partition</keyword>
<keyword evidence="8" id="KW-1185">Reference proteome</keyword>
<dbReference type="GO" id="GO:0006508">
    <property type="term" value="P:proteolysis"/>
    <property type="evidence" value="ECO:0007669"/>
    <property type="project" value="InterPro"/>
</dbReference>
<dbReference type="GO" id="GO:0005634">
    <property type="term" value="C:nucleus"/>
    <property type="evidence" value="ECO:0007669"/>
    <property type="project" value="InterPro"/>
</dbReference>
<dbReference type="GO" id="GO:0051307">
    <property type="term" value="P:meiotic chromosome separation"/>
    <property type="evidence" value="ECO:0007669"/>
    <property type="project" value="TreeGrafter"/>
</dbReference>
<dbReference type="GO" id="GO:0005737">
    <property type="term" value="C:cytoplasm"/>
    <property type="evidence" value="ECO:0007669"/>
    <property type="project" value="TreeGrafter"/>
</dbReference>
<protein>
    <recommendedName>
        <fullName evidence="2">separase</fullName>
        <ecNumber evidence="2">3.4.22.49</ecNumber>
    </recommendedName>
</protein>
<dbReference type="EC" id="3.4.22.49" evidence="2"/>
<evidence type="ECO:0000313" key="8">
    <source>
        <dbReference type="Proteomes" id="UP000693981"/>
    </source>
</evidence>
<dbReference type="PROSITE" id="PS51700">
    <property type="entry name" value="SEPARIN"/>
    <property type="match status" value="1"/>
</dbReference>
<evidence type="ECO:0000313" key="7">
    <source>
        <dbReference type="EMBL" id="KAG7398125.1"/>
    </source>
</evidence>
<keyword evidence="3" id="KW-0378">Hydrolase</keyword>
<evidence type="ECO:0000256" key="4">
    <source>
        <dbReference type="ARBA" id="ARBA00022829"/>
    </source>
</evidence>
<reference evidence="7" key="1">
    <citation type="submission" date="2021-02" db="EMBL/GenBank/DDBJ databases">
        <authorList>
            <person name="Palmer J.M."/>
        </authorList>
    </citation>
    <scope>NUCLEOTIDE SEQUENCE</scope>
    <source>
        <strain evidence="7">SCRP23</strain>
    </source>
</reference>
<dbReference type="GO" id="GO:0004197">
    <property type="term" value="F:cysteine-type endopeptidase activity"/>
    <property type="evidence" value="ECO:0007669"/>
    <property type="project" value="InterPro"/>
</dbReference>
<dbReference type="PANTHER" id="PTHR12792:SF0">
    <property type="entry name" value="SEPARIN"/>
    <property type="match status" value="1"/>
</dbReference>
<dbReference type="OrthoDB" id="10255632at2759"/>
<feature type="domain" description="SAP" evidence="5">
    <location>
        <begin position="104"/>
        <end position="138"/>
    </location>
</feature>
<comment type="catalytic activity">
    <reaction evidence="1">
        <text>All bonds known to be hydrolyzed by this endopeptidase have arginine in P1 and an acidic residue in P4. P6 is often occupied by an acidic residue or by a hydroxy-amino-acid residue, the phosphorylation of which enhances cleavage.</text>
        <dbReference type="EC" id="3.4.22.49"/>
    </reaction>
</comment>
<evidence type="ECO:0000256" key="3">
    <source>
        <dbReference type="ARBA" id="ARBA00022801"/>
    </source>
</evidence>
<dbReference type="InterPro" id="IPR003034">
    <property type="entry name" value="SAP_dom"/>
</dbReference>
<proteinExistence type="predicted"/>
<dbReference type="PROSITE" id="PS50800">
    <property type="entry name" value="SAP"/>
    <property type="match status" value="1"/>
</dbReference>
<evidence type="ECO:0000256" key="2">
    <source>
        <dbReference type="ARBA" id="ARBA00012489"/>
    </source>
</evidence>
<dbReference type="InterPro" id="IPR005314">
    <property type="entry name" value="Peptidase_C50"/>
</dbReference>
<dbReference type="SMART" id="SM00513">
    <property type="entry name" value="SAP"/>
    <property type="match status" value="1"/>
</dbReference>
<organism evidence="7 8">
    <name type="scientific">Phytophthora boehmeriae</name>
    <dbReference type="NCBI Taxonomy" id="109152"/>
    <lineage>
        <taxon>Eukaryota</taxon>
        <taxon>Sar</taxon>
        <taxon>Stramenopiles</taxon>
        <taxon>Oomycota</taxon>
        <taxon>Peronosporomycetes</taxon>
        <taxon>Peronosporales</taxon>
        <taxon>Peronosporaceae</taxon>
        <taxon>Phytophthora</taxon>
    </lineage>
</organism>